<reference evidence="10 11" key="2">
    <citation type="journal article" date="2022" name="Mar. Drugs">
        <title>Bioassay-Guided Fractionation Leads to the Detection of Cholic Acid Generated by the Rare Thalassomonas sp.</title>
        <authorList>
            <person name="Pheiffer F."/>
            <person name="Schneider Y.K."/>
            <person name="Hansen E.H."/>
            <person name="Andersen J.H."/>
            <person name="Isaksson J."/>
            <person name="Busche T."/>
            <person name="R C."/>
            <person name="Kalinowski J."/>
            <person name="Zyl L.V."/>
            <person name="Trindade M."/>
        </authorList>
    </citation>
    <scope>NUCLEOTIDE SEQUENCE [LARGE SCALE GENOMIC DNA]</scope>
    <source>
        <strain evidence="10 11">A5K-106</strain>
    </source>
</reference>
<comment type="subcellular location">
    <subcellularLocation>
        <location evidence="1">Membrane</location>
    </subcellularLocation>
</comment>
<dbReference type="SMART" id="SM00283">
    <property type="entry name" value="MA"/>
    <property type="match status" value="1"/>
</dbReference>
<organism evidence="10 11">
    <name type="scientific">Thalassomonas actiniarum</name>
    <dbReference type="NCBI Taxonomy" id="485447"/>
    <lineage>
        <taxon>Bacteria</taxon>
        <taxon>Pseudomonadati</taxon>
        <taxon>Pseudomonadota</taxon>
        <taxon>Gammaproteobacteria</taxon>
        <taxon>Alteromonadales</taxon>
        <taxon>Colwelliaceae</taxon>
        <taxon>Thalassomonas</taxon>
    </lineage>
</organism>
<keyword evidence="5" id="KW-0175">Coiled coil</keyword>
<feature type="transmembrane region" description="Helical" evidence="7">
    <location>
        <begin position="212"/>
        <end position="231"/>
    </location>
</feature>
<keyword evidence="7" id="KW-0812">Transmembrane</keyword>
<accession>A0AAF0C4L5</accession>
<keyword evidence="7" id="KW-0472">Membrane</keyword>
<keyword evidence="11" id="KW-1185">Reference proteome</keyword>
<evidence type="ECO:0000256" key="5">
    <source>
        <dbReference type="SAM" id="Coils"/>
    </source>
</evidence>
<dbReference type="Gene3D" id="1.10.287.950">
    <property type="entry name" value="Methyl-accepting chemotaxis protein"/>
    <property type="match status" value="1"/>
</dbReference>
<comment type="similarity">
    <text evidence="3">Belongs to the methyl-accepting chemotaxis (MCP) protein family.</text>
</comment>
<feature type="coiled-coil region" evidence="5">
    <location>
        <begin position="278"/>
        <end position="330"/>
    </location>
</feature>
<feature type="transmembrane region" description="Helical" evidence="7">
    <location>
        <begin position="12"/>
        <end position="32"/>
    </location>
</feature>
<evidence type="ECO:0000256" key="4">
    <source>
        <dbReference type="PROSITE-ProRule" id="PRU00284"/>
    </source>
</evidence>
<evidence type="ECO:0000256" key="2">
    <source>
        <dbReference type="ARBA" id="ARBA00023224"/>
    </source>
</evidence>
<gene>
    <name evidence="10" type="ORF">SG35_028865</name>
</gene>
<evidence type="ECO:0000259" key="8">
    <source>
        <dbReference type="PROSITE" id="PS50111"/>
    </source>
</evidence>
<dbReference type="InterPro" id="IPR003660">
    <property type="entry name" value="HAMP_dom"/>
</dbReference>
<sequence length="563" mass="61561">MLKIKISHKIYFMGAIQFLLILLVGLIGYMQMAKIGAELVTIAEEDIPLTNKISIITENQLKQSILFEKLMFKSAILLLDNSVPGDDYKQLIEEIKQLTLDDKAKLKETLNFISRILKIAHTEEVTAEFKSLQRQLTVIEADHFELAEAIDKQIDLLLSRQLSTAIKMASTTEQMQHEINDKLVGVVHEIQNFTAQAALQAEHDEQSGIVQIVVWLVIACIVAMILPYQVAKSITTPIHLLNARLTDVSQGEGDLRQTLPEHTHDETGQTAIAFNAFLKKLRNIIAEINASAEQLAQSSGTANEVVEQTLDNAEKQRNETEQVATAVTEMNMTTQEVSKNTGRASEAAEGVREKVEQGNNSAVAGHNIMEQLSVELTNASQIIERLAEKTTGIGTVLDTIRGIAEQTNLLALNAAIEAARAGESGRGFAVVADEVRNLAQRTQSSTLDIQQLVEGLQGEAKNAVNGMVKGSERAKVCLLKSTETTEAFESAFDAVSNITELNAHIANATGEQSTVVEEINRNLLTIQNIAATTSEGARKTSDANMSISVCIKQLHTSLSQFKV</sequence>
<feature type="region of interest" description="Disordered" evidence="6">
    <location>
        <begin position="335"/>
        <end position="357"/>
    </location>
</feature>
<dbReference type="GO" id="GO:0006935">
    <property type="term" value="P:chemotaxis"/>
    <property type="evidence" value="ECO:0007669"/>
    <property type="project" value="InterPro"/>
</dbReference>
<dbReference type="InterPro" id="IPR004090">
    <property type="entry name" value="Chemotax_Me-accpt_rcpt"/>
</dbReference>
<keyword evidence="2 4" id="KW-0807">Transducer</keyword>
<feature type="domain" description="Methyl-accepting transducer" evidence="8">
    <location>
        <begin position="291"/>
        <end position="527"/>
    </location>
</feature>
<dbReference type="Pfam" id="PF00015">
    <property type="entry name" value="MCPsignal"/>
    <property type="match status" value="1"/>
</dbReference>
<evidence type="ECO:0000313" key="11">
    <source>
        <dbReference type="Proteomes" id="UP000032568"/>
    </source>
</evidence>
<dbReference type="RefSeq" id="WP_053042998.1">
    <property type="nucleotide sequence ID" value="NZ_CP059736.1"/>
</dbReference>
<dbReference type="CDD" id="cd06225">
    <property type="entry name" value="HAMP"/>
    <property type="match status" value="1"/>
</dbReference>
<evidence type="ECO:0000256" key="7">
    <source>
        <dbReference type="SAM" id="Phobius"/>
    </source>
</evidence>
<dbReference type="PANTHER" id="PTHR32089">
    <property type="entry name" value="METHYL-ACCEPTING CHEMOTAXIS PROTEIN MCPB"/>
    <property type="match status" value="1"/>
</dbReference>
<dbReference type="FunFam" id="1.10.287.950:FF:000001">
    <property type="entry name" value="Methyl-accepting chemotaxis sensory transducer"/>
    <property type="match status" value="1"/>
</dbReference>
<evidence type="ECO:0000256" key="3">
    <source>
        <dbReference type="ARBA" id="ARBA00029447"/>
    </source>
</evidence>
<dbReference type="KEGG" id="tact:SG35_028865"/>
<name>A0AAF0C4L5_9GAMM</name>
<dbReference type="PROSITE" id="PS50885">
    <property type="entry name" value="HAMP"/>
    <property type="match status" value="1"/>
</dbReference>
<protein>
    <submittedName>
        <fullName evidence="10">Methyl-accepting chemotaxis protein</fullName>
    </submittedName>
</protein>
<proteinExistence type="inferred from homology"/>
<evidence type="ECO:0000313" key="10">
    <source>
        <dbReference type="EMBL" id="WDE02427.1"/>
    </source>
</evidence>
<dbReference type="InterPro" id="IPR004089">
    <property type="entry name" value="MCPsignal_dom"/>
</dbReference>
<keyword evidence="7" id="KW-1133">Transmembrane helix</keyword>
<dbReference type="AlphaFoldDB" id="A0AAF0C4L5"/>
<dbReference type="EMBL" id="CP059736">
    <property type="protein sequence ID" value="WDE02427.1"/>
    <property type="molecule type" value="Genomic_DNA"/>
</dbReference>
<evidence type="ECO:0000259" key="9">
    <source>
        <dbReference type="PROSITE" id="PS50885"/>
    </source>
</evidence>
<dbReference type="Proteomes" id="UP000032568">
    <property type="component" value="Chromosome pTact"/>
</dbReference>
<dbReference type="SUPFAM" id="SSF58104">
    <property type="entry name" value="Methyl-accepting chemotaxis protein (MCP) signaling domain"/>
    <property type="match status" value="1"/>
</dbReference>
<dbReference type="GO" id="GO:0016020">
    <property type="term" value="C:membrane"/>
    <property type="evidence" value="ECO:0007669"/>
    <property type="project" value="UniProtKB-SubCell"/>
</dbReference>
<feature type="domain" description="HAMP" evidence="9">
    <location>
        <begin position="232"/>
        <end position="286"/>
    </location>
</feature>
<dbReference type="GO" id="GO:0004888">
    <property type="term" value="F:transmembrane signaling receptor activity"/>
    <property type="evidence" value="ECO:0007669"/>
    <property type="project" value="InterPro"/>
</dbReference>
<reference evidence="10 11" key="1">
    <citation type="journal article" date="2015" name="Genome Announc.">
        <title>Draft Genome Sequences of Marine Isolates of Thalassomonas viridans and Thalassomonas actiniarum.</title>
        <authorList>
            <person name="Olonade I."/>
            <person name="van Zyl L.J."/>
            <person name="Trindade M."/>
        </authorList>
    </citation>
    <scope>NUCLEOTIDE SEQUENCE [LARGE SCALE GENOMIC DNA]</scope>
    <source>
        <strain evidence="10 11">A5K-106</strain>
    </source>
</reference>
<dbReference type="PROSITE" id="PS50111">
    <property type="entry name" value="CHEMOTAXIS_TRANSDUC_2"/>
    <property type="match status" value="1"/>
</dbReference>
<evidence type="ECO:0000256" key="1">
    <source>
        <dbReference type="ARBA" id="ARBA00004370"/>
    </source>
</evidence>
<dbReference type="CDD" id="cd11386">
    <property type="entry name" value="MCP_signal"/>
    <property type="match status" value="1"/>
</dbReference>
<dbReference type="PRINTS" id="PR00260">
    <property type="entry name" value="CHEMTRNSDUCR"/>
</dbReference>
<dbReference type="GO" id="GO:0007165">
    <property type="term" value="P:signal transduction"/>
    <property type="evidence" value="ECO:0007669"/>
    <property type="project" value="UniProtKB-KW"/>
</dbReference>
<evidence type="ECO:0000256" key="6">
    <source>
        <dbReference type="SAM" id="MobiDB-lite"/>
    </source>
</evidence>
<dbReference type="Pfam" id="PF00672">
    <property type="entry name" value="HAMP"/>
    <property type="match status" value="1"/>
</dbReference>
<dbReference type="PANTHER" id="PTHR32089:SF112">
    <property type="entry name" value="LYSOZYME-LIKE PROTEIN-RELATED"/>
    <property type="match status" value="1"/>
</dbReference>
<dbReference type="SMART" id="SM00304">
    <property type="entry name" value="HAMP"/>
    <property type="match status" value="1"/>
</dbReference>